<dbReference type="EMBL" id="QGKX02001347">
    <property type="protein sequence ID" value="KAF3524094.1"/>
    <property type="molecule type" value="Genomic_DNA"/>
</dbReference>
<feature type="region of interest" description="Disordered" evidence="1">
    <location>
        <begin position="17"/>
        <end position="49"/>
    </location>
</feature>
<accession>A0A8S9PS93</accession>
<comment type="caution">
    <text evidence="2">The sequence shown here is derived from an EMBL/GenBank/DDBJ whole genome shotgun (WGS) entry which is preliminary data.</text>
</comment>
<name>A0A8S9PS93_BRACR</name>
<evidence type="ECO:0000256" key="1">
    <source>
        <dbReference type="SAM" id="MobiDB-lite"/>
    </source>
</evidence>
<gene>
    <name evidence="2" type="ORF">F2Q69_00050606</name>
</gene>
<reference evidence="2" key="1">
    <citation type="submission" date="2019-12" db="EMBL/GenBank/DDBJ databases">
        <title>Genome sequencing and annotation of Brassica cretica.</title>
        <authorList>
            <person name="Studholme D.J."/>
            <person name="Sarris P."/>
        </authorList>
    </citation>
    <scope>NUCLEOTIDE SEQUENCE</scope>
    <source>
        <strain evidence="2">PFS-109/04</strain>
        <tissue evidence="2">Leaf</tissue>
    </source>
</reference>
<evidence type="ECO:0000313" key="3">
    <source>
        <dbReference type="Proteomes" id="UP000712600"/>
    </source>
</evidence>
<dbReference type="AlphaFoldDB" id="A0A8S9PS93"/>
<organism evidence="2 3">
    <name type="scientific">Brassica cretica</name>
    <name type="common">Mustard</name>
    <dbReference type="NCBI Taxonomy" id="69181"/>
    <lineage>
        <taxon>Eukaryota</taxon>
        <taxon>Viridiplantae</taxon>
        <taxon>Streptophyta</taxon>
        <taxon>Embryophyta</taxon>
        <taxon>Tracheophyta</taxon>
        <taxon>Spermatophyta</taxon>
        <taxon>Magnoliopsida</taxon>
        <taxon>eudicotyledons</taxon>
        <taxon>Gunneridae</taxon>
        <taxon>Pentapetalae</taxon>
        <taxon>rosids</taxon>
        <taxon>malvids</taxon>
        <taxon>Brassicales</taxon>
        <taxon>Brassicaceae</taxon>
        <taxon>Brassiceae</taxon>
        <taxon>Brassica</taxon>
    </lineage>
</organism>
<sequence>MYQWQFRTQSTKKEIDVKFRKEEARRKKGSKQNESKQVSRKSKVVPASDANAELLASIQKRQGKNNQTNMSKKFNPNEDAALKSATMSGLNRSPPLSKELMMQQSFVQRGSAQLTKFSDSIAARDASNFSIANQLWFNNKKMGDCEKTERINISWPLTPAGGNLDGHAQASLTANGIRQESLRSNQKEKESLRFHNVESVDLWVKSYVKLKAKIVKRRNQQRQTRKK</sequence>
<protein>
    <submittedName>
        <fullName evidence="2">Uncharacterized protein</fullName>
    </submittedName>
</protein>
<proteinExistence type="predicted"/>
<evidence type="ECO:0000313" key="2">
    <source>
        <dbReference type="EMBL" id="KAF3524094.1"/>
    </source>
</evidence>
<dbReference type="Proteomes" id="UP000712600">
    <property type="component" value="Unassembled WGS sequence"/>
</dbReference>